<proteinExistence type="predicted"/>
<dbReference type="EMBL" id="JACDTY010000009">
    <property type="protein sequence ID" value="MBA1142417.1"/>
    <property type="molecule type" value="Genomic_DNA"/>
</dbReference>
<dbReference type="Proteomes" id="UP000558284">
    <property type="component" value="Unassembled WGS sequence"/>
</dbReference>
<accession>A0A838B8K0</accession>
<gene>
    <name evidence="1" type="ORF">H0241_19435</name>
</gene>
<dbReference type="Pfam" id="PF05819">
    <property type="entry name" value="NolX"/>
    <property type="match status" value="1"/>
</dbReference>
<comment type="caution">
    <text evidence="1">The sequence shown here is derived from an EMBL/GenBank/DDBJ whole genome shotgun (WGS) entry which is preliminary data.</text>
</comment>
<keyword evidence="2" id="KW-1185">Reference proteome</keyword>
<dbReference type="InterPro" id="IPR008718">
    <property type="entry name" value="NolX"/>
</dbReference>
<dbReference type="AlphaFoldDB" id="A0A838B8K0"/>
<name>A0A838B8K0_9HYPH</name>
<reference evidence="1 2" key="1">
    <citation type="submission" date="2020-07" db="EMBL/GenBank/DDBJ databases">
        <title>Definition of the novel symbiovar canariense within Mesorhizobium novociceri, a new species of genus Mesorhizobium nodulating Cicer canariense in the Caldera de Taburiente National Park (La Palma, Canary Islands).</title>
        <authorList>
            <person name="Leon-Barrios M."/>
            <person name="Perez-Yepez J."/>
            <person name="Flores-Felix J.D."/>
            <person name="Ramirez-Baena M.H."/>
            <person name="Pulido-Suarez L."/>
            <person name="Igual J.M."/>
            <person name="Velazquez E."/>
            <person name="Peix A."/>
        </authorList>
    </citation>
    <scope>NUCLEOTIDE SEQUENCE [LARGE SCALE GENOMIC DNA]</scope>
    <source>
        <strain evidence="1 2">CCANP35</strain>
    </source>
</reference>
<protein>
    <submittedName>
        <fullName evidence="1">Nodulation protein NOLX</fullName>
    </submittedName>
</protein>
<evidence type="ECO:0000313" key="2">
    <source>
        <dbReference type="Proteomes" id="UP000558284"/>
    </source>
</evidence>
<organism evidence="1 2">
    <name type="scientific">Mesorhizobium neociceri</name>
    <dbReference type="NCBI Taxonomy" id="1307853"/>
    <lineage>
        <taxon>Bacteria</taxon>
        <taxon>Pseudomonadati</taxon>
        <taxon>Pseudomonadota</taxon>
        <taxon>Alphaproteobacteria</taxon>
        <taxon>Hyphomicrobiales</taxon>
        <taxon>Phyllobacteriaceae</taxon>
        <taxon>Mesorhizobium</taxon>
    </lineage>
</organism>
<sequence length="600" mass="64593">MPINNSSNTFSQSVQDCSNQIFALAQTLQNASSFDTIVANYDRAGQFALRDPLPRNLSSLKAVVQEPSQSPLSDAEASLEELRLHPMDLLPPAMRASIEAMDQEPQSSEIEPPPIAPAPIKSERITWNGGSLTSAELQIVAVLNRHKDLCPLSWESLSDKANDPSTPSDLKAAIQGLQQDPELFYAIGSQGDGRCGGKITAKDLSGFSGHHSQVAEFQEKQAQSYGQNYIPSDSTGDPQPSVMTRNDALRELYRYSENLPKNLSVADFKQIVDGDAKTGKCPPQVIAAAQYFVSHPNEWKQLYGGNIDKVHKEDFLQVASSAMSLTRIELDTIETIKNNQDAFFGSGDLTREKLASMAEDKSLDLKLQQAASHLLSDPLLFSQLNNSITGYKTHHKFFDFGGGHTVDSGNISKNDFAHFSDSMSSANRTVQQSKTHAPKIAGDQDAVSDMMMGRTDQPDTKSPKKNGGAFMHAIGDVLKVVSPVLDWAATAVSLLSFVPALGQMADAVSMALSCEAQAANLLRTAITGGNMKQALLEAGINIGGQALSFIAGPEVKLAIRNGLVKQALEEAATAGINLPISMAQDYAEGYLNNLQARLAA</sequence>
<dbReference type="RefSeq" id="WP_181059223.1">
    <property type="nucleotide sequence ID" value="NZ_JACDTY010000009.1"/>
</dbReference>
<evidence type="ECO:0000313" key="1">
    <source>
        <dbReference type="EMBL" id="MBA1142417.1"/>
    </source>
</evidence>